<accession>A0ABW4JBK3</accession>
<keyword evidence="11" id="KW-1185">Reference proteome</keyword>
<keyword evidence="6 8" id="KW-0862">Zinc</keyword>
<feature type="binding site" evidence="8">
    <location>
        <position position="46"/>
    </location>
    <ligand>
        <name>Zn(2+)</name>
        <dbReference type="ChEBI" id="CHEBI:29105"/>
        <note>catalytic</note>
    </ligand>
</feature>
<evidence type="ECO:0000256" key="6">
    <source>
        <dbReference type="ARBA" id="ARBA00022833"/>
    </source>
</evidence>
<evidence type="ECO:0000313" key="11">
    <source>
        <dbReference type="Proteomes" id="UP001597267"/>
    </source>
</evidence>
<dbReference type="InterPro" id="IPR028883">
    <property type="entry name" value="tRNA_aden_deaminase"/>
</dbReference>
<dbReference type="GO" id="GO:0052717">
    <property type="term" value="F:tRNA-specific adenosine-34 deaminase activity"/>
    <property type="evidence" value="ECO:0007669"/>
    <property type="project" value="UniProtKB-EC"/>
</dbReference>
<evidence type="ECO:0000256" key="1">
    <source>
        <dbReference type="ARBA" id="ARBA00010669"/>
    </source>
</evidence>
<reference evidence="11" key="1">
    <citation type="journal article" date="2019" name="Int. J. Syst. Evol. Microbiol.">
        <title>The Global Catalogue of Microorganisms (GCM) 10K type strain sequencing project: providing services to taxonomists for standard genome sequencing and annotation.</title>
        <authorList>
            <consortium name="The Broad Institute Genomics Platform"/>
            <consortium name="The Broad Institute Genome Sequencing Center for Infectious Disease"/>
            <person name="Wu L."/>
            <person name="Ma J."/>
        </authorList>
    </citation>
    <scope>NUCLEOTIDE SEQUENCE [LARGE SCALE GENOMIC DNA]</scope>
    <source>
        <strain evidence="11">CCM 8896</strain>
    </source>
</reference>
<dbReference type="InterPro" id="IPR002125">
    <property type="entry name" value="CMP_dCMP_dom"/>
</dbReference>
<dbReference type="EC" id="3.5.4.33" evidence="8"/>
<feature type="binding site" evidence="8">
    <location>
        <position position="76"/>
    </location>
    <ligand>
        <name>Zn(2+)</name>
        <dbReference type="ChEBI" id="CHEBI:29105"/>
        <note>catalytic</note>
    </ligand>
</feature>
<evidence type="ECO:0000259" key="9">
    <source>
        <dbReference type="PROSITE" id="PS51747"/>
    </source>
</evidence>
<feature type="binding site" evidence="8">
    <location>
        <position position="79"/>
    </location>
    <ligand>
        <name>Zn(2+)</name>
        <dbReference type="ChEBI" id="CHEBI:29105"/>
        <note>catalytic</note>
    </ligand>
</feature>
<evidence type="ECO:0000256" key="2">
    <source>
        <dbReference type="ARBA" id="ARBA00011738"/>
    </source>
</evidence>
<evidence type="ECO:0000256" key="7">
    <source>
        <dbReference type="ARBA" id="ARBA00048045"/>
    </source>
</evidence>
<proteinExistence type="inferred from homology"/>
<dbReference type="SUPFAM" id="SSF53927">
    <property type="entry name" value="Cytidine deaminase-like"/>
    <property type="match status" value="1"/>
</dbReference>
<keyword evidence="5 8" id="KW-0378">Hydrolase</keyword>
<comment type="caution">
    <text evidence="10">The sequence shown here is derived from an EMBL/GenBank/DDBJ whole genome shotgun (WGS) entry which is preliminary data.</text>
</comment>
<comment type="cofactor">
    <cofactor evidence="8">
        <name>Zn(2+)</name>
        <dbReference type="ChEBI" id="CHEBI:29105"/>
    </cofactor>
    <text evidence="8">Binds 1 zinc ion per subunit.</text>
</comment>
<comment type="function">
    <text evidence="8">Catalyzes the deamination of adenosine to inosine at the wobble position 34 of tRNA(Arg2).</text>
</comment>
<comment type="similarity">
    <text evidence="1">Belongs to the cytidine and deoxycytidylate deaminase family. ADAT2 subfamily.</text>
</comment>
<dbReference type="PROSITE" id="PS00903">
    <property type="entry name" value="CYT_DCMP_DEAMINASES_1"/>
    <property type="match status" value="1"/>
</dbReference>
<keyword evidence="3 8" id="KW-0819">tRNA processing</keyword>
<protein>
    <recommendedName>
        <fullName evidence="8">tRNA-specific adenosine deaminase</fullName>
        <ecNumber evidence="8">3.5.4.33</ecNumber>
    </recommendedName>
</protein>
<keyword evidence="4 8" id="KW-0479">Metal-binding</keyword>
<dbReference type="Proteomes" id="UP001597267">
    <property type="component" value="Unassembled WGS sequence"/>
</dbReference>
<gene>
    <name evidence="8" type="primary">tadA</name>
    <name evidence="10" type="ORF">ACFQ5M_09375</name>
</gene>
<dbReference type="PANTHER" id="PTHR11079">
    <property type="entry name" value="CYTOSINE DEAMINASE FAMILY MEMBER"/>
    <property type="match status" value="1"/>
</dbReference>
<dbReference type="CDD" id="cd01285">
    <property type="entry name" value="nucleoside_deaminase"/>
    <property type="match status" value="1"/>
</dbReference>
<evidence type="ECO:0000313" key="10">
    <source>
        <dbReference type="EMBL" id="MFD1672307.1"/>
    </source>
</evidence>
<dbReference type="HAMAP" id="MF_00972">
    <property type="entry name" value="tRNA_aden_deaminase"/>
    <property type="match status" value="1"/>
</dbReference>
<evidence type="ECO:0000256" key="8">
    <source>
        <dbReference type="HAMAP-Rule" id="MF_00972"/>
    </source>
</evidence>
<dbReference type="PANTHER" id="PTHR11079:SF202">
    <property type="entry name" value="TRNA-SPECIFIC ADENOSINE DEAMINASE"/>
    <property type="match status" value="1"/>
</dbReference>
<feature type="domain" description="CMP/dCMP-type deaminase" evidence="9">
    <location>
        <begin position="1"/>
        <end position="107"/>
    </location>
</feature>
<dbReference type="PROSITE" id="PS51747">
    <property type="entry name" value="CYT_DCMP_DEAMINASES_2"/>
    <property type="match status" value="1"/>
</dbReference>
<name>A0ABW4JBK3_9LACO</name>
<evidence type="ECO:0000256" key="4">
    <source>
        <dbReference type="ARBA" id="ARBA00022723"/>
    </source>
</evidence>
<dbReference type="EMBL" id="JBHTOP010000024">
    <property type="protein sequence ID" value="MFD1672307.1"/>
    <property type="molecule type" value="Genomic_DNA"/>
</dbReference>
<evidence type="ECO:0000256" key="5">
    <source>
        <dbReference type="ARBA" id="ARBA00022801"/>
    </source>
</evidence>
<dbReference type="Gene3D" id="3.40.140.10">
    <property type="entry name" value="Cytidine Deaminase, domain 2"/>
    <property type="match status" value="1"/>
</dbReference>
<dbReference type="InterPro" id="IPR058535">
    <property type="entry name" value="MafB19-deam"/>
</dbReference>
<dbReference type="InterPro" id="IPR016192">
    <property type="entry name" value="APOBEC/CMP_deaminase_Zn-bd"/>
</dbReference>
<organism evidence="10 11">
    <name type="scientific">Agrilactobacillus yilanensis</name>
    <dbReference type="NCBI Taxonomy" id="2485997"/>
    <lineage>
        <taxon>Bacteria</taxon>
        <taxon>Bacillati</taxon>
        <taxon>Bacillota</taxon>
        <taxon>Bacilli</taxon>
        <taxon>Lactobacillales</taxon>
        <taxon>Lactobacillaceae</taxon>
        <taxon>Agrilactobacillus</taxon>
    </lineage>
</organism>
<evidence type="ECO:0000256" key="3">
    <source>
        <dbReference type="ARBA" id="ARBA00022694"/>
    </source>
</evidence>
<feature type="active site" description="Proton donor" evidence="8">
    <location>
        <position position="48"/>
    </location>
</feature>
<comment type="subunit">
    <text evidence="2 8">Homodimer.</text>
</comment>
<dbReference type="Pfam" id="PF14437">
    <property type="entry name" value="MafB19-deam"/>
    <property type="match status" value="1"/>
</dbReference>
<dbReference type="RefSeq" id="WP_125715896.1">
    <property type="nucleotide sequence ID" value="NZ_JBHTOP010000024.1"/>
</dbReference>
<sequence length="159" mass="17217">MSEAINEAKKAQALDEVPIGAVIVYQGEIVARGYNRRELDQSALGHAELLAIAQACTAKNSWRLTGMDLFVTLEPCVMCAGAIINSRLDSVYFGAFDPKAGAAGSVTNVFALEKLNHHPHVQGGICAEETGQLLTNFFKTIRKRKKMQRKAGNLSQNGL</sequence>
<dbReference type="InterPro" id="IPR016193">
    <property type="entry name" value="Cytidine_deaminase-like"/>
</dbReference>
<comment type="catalytic activity">
    <reaction evidence="7 8">
        <text>adenosine(34) in tRNA + H2O + H(+) = inosine(34) in tRNA + NH4(+)</text>
        <dbReference type="Rhea" id="RHEA:43168"/>
        <dbReference type="Rhea" id="RHEA-COMP:10373"/>
        <dbReference type="Rhea" id="RHEA-COMP:10374"/>
        <dbReference type="ChEBI" id="CHEBI:15377"/>
        <dbReference type="ChEBI" id="CHEBI:15378"/>
        <dbReference type="ChEBI" id="CHEBI:28938"/>
        <dbReference type="ChEBI" id="CHEBI:74411"/>
        <dbReference type="ChEBI" id="CHEBI:82852"/>
        <dbReference type="EC" id="3.5.4.33"/>
    </reaction>
</comment>